<proteinExistence type="predicted"/>
<reference evidence="1 2" key="1">
    <citation type="submission" date="2019-09" db="EMBL/GenBank/DDBJ databases">
        <title>Gimesia benthica sp. nov., a novel bacterium isolated from deep-sea water of the Northwest Indian Ocean.</title>
        <authorList>
            <person name="Dai X."/>
        </authorList>
    </citation>
    <scope>NUCLEOTIDE SEQUENCE [LARGE SCALE GENOMIC DNA]</scope>
    <source>
        <strain evidence="1 2">E7</strain>
    </source>
</reference>
<name>A0A6I6APB6_9PLAN</name>
<keyword evidence="2" id="KW-1185">Reference proteome</keyword>
<dbReference type="KEGG" id="gim:F1728_15310"/>
<protein>
    <recommendedName>
        <fullName evidence="3">Type I restriction endonuclease subunit M</fullName>
    </recommendedName>
</protein>
<evidence type="ECO:0000313" key="1">
    <source>
        <dbReference type="EMBL" id="QGQ26991.1"/>
    </source>
</evidence>
<dbReference type="Proteomes" id="UP000427281">
    <property type="component" value="Chromosome"/>
</dbReference>
<dbReference type="AlphaFoldDB" id="A0A6I6APB6"/>
<accession>A0A6I6APB6</accession>
<sequence length="95" mass="10664">MNNKAINKLFSLGQVVATPSALSLLDEHQKTPAEFLSRHQSGDWGELCKEDQQANDSALKHGDRIFSAYKIDDAKIWIITEADRSSTCILLPEEY</sequence>
<dbReference type="EMBL" id="CP043930">
    <property type="protein sequence ID" value="QGQ26991.1"/>
    <property type="molecule type" value="Genomic_DNA"/>
</dbReference>
<gene>
    <name evidence="1" type="ORF">F1728_15310</name>
</gene>
<evidence type="ECO:0008006" key="3">
    <source>
        <dbReference type="Google" id="ProtNLM"/>
    </source>
</evidence>
<evidence type="ECO:0000313" key="2">
    <source>
        <dbReference type="Proteomes" id="UP000427281"/>
    </source>
</evidence>
<organism evidence="1 2">
    <name type="scientific">Gimesia benthica</name>
    <dbReference type="NCBI Taxonomy" id="2608982"/>
    <lineage>
        <taxon>Bacteria</taxon>
        <taxon>Pseudomonadati</taxon>
        <taxon>Planctomycetota</taxon>
        <taxon>Planctomycetia</taxon>
        <taxon>Planctomycetales</taxon>
        <taxon>Planctomycetaceae</taxon>
        <taxon>Gimesia</taxon>
    </lineage>
</organism>